<name>A0ABV1E1Y5_9FIRM</name>
<protein>
    <recommendedName>
        <fullName evidence="4">DUF937 domain-containing protein</fullName>
    </recommendedName>
</protein>
<keyword evidence="3" id="KW-1185">Reference proteome</keyword>
<proteinExistence type="predicted"/>
<feature type="compositionally biased region" description="Low complexity" evidence="1">
    <location>
        <begin position="83"/>
        <end position="115"/>
    </location>
</feature>
<reference evidence="2 3" key="1">
    <citation type="submission" date="2024-03" db="EMBL/GenBank/DDBJ databases">
        <title>Human intestinal bacterial collection.</title>
        <authorList>
            <person name="Pauvert C."/>
            <person name="Hitch T.C.A."/>
            <person name="Clavel T."/>
        </authorList>
    </citation>
    <scope>NUCLEOTIDE SEQUENCE [LARGE SCALE GENOMIC DNA]</scope>
    <source>
        <strain evidence="2 3">CLA-JM-H44</strain>
    </source>
</reference>
<comment type="caution">
    <text evidence="2">The sequence shown here is derived from an EMBL/GenBank/DDBJ whole genome shotgun (WGS) entry which is preliminary data.</text>
</comment>
<dbReference type="RefSeq" id="WP_349220323.1">
    <property type="nucleotide sequence ID" value="NZ_JBBMFD010000021.1"/>
</dbReference>
<evidence type="ECO:0000256" key="1">
    <source>
        <dbReference type="SAM" id="MobiDB-lite"/>
    </source>
</evidence>
<evidence type="ECO:0008006" key="4">
    <source>
        <dbReference type="Google" id="ProtNLM"/>
    </source>
</evidence>
<evidence type="ECO:0000313" key="3">
    <source>
        <dbReference type="Proteomes" id="UP001489509"/>
    </source>
</evidence>
<dbReference type="Proteomes" id="UP001489509">
    <property type="component" value="Unassembled WGS sequence"/>
</dbReference>
<feature type="compositionally biased region" description="Low complexity" evidence="1">
    <location>
        <begin position="122"/>
        <end position="140"/>
    </location>
</feature>
<gene>
    <name evidence="2" type="ORF">WMO26_10740</name>
</gene>
<organism evidence="2 3">
    <name type="scientific">Solibaculum intestinale</name>
    <dbReference type="NCBI Taxonomy" id="3133165"/>
    <lineage>
        <taxon>Bacteria</taxon>
        <taxon>Bacillati</taxon>
        <taxon>Bacillota</taxon>
        <taxon>Clostridia</taxon>
        <taxon>Eubacteriales</taxon>
        <taxon>Oscillospiraceae</taxon>
        <taxon>Solibaculum</taxon>
    </lineage>
</organism>
<feature type="compositionally biased region" description="Gly residues" evidence="1">
    <location>
        <begin position="164"/>
        <end position="174"/>
    </location>
</feature>
<feature type="compositionally biased region" description="Polar residues" evidence="1">
    <location>
        <begin position="40"/>
        <end position="52"/>
    </location>
</feature>
<feature type="compositionally biased region" description="Low complexity" evidence="1">
    <location>
        <begin position="67"/>
        <end position="76"/>
    </location>
</feature>
<dbReference type="EMBL" id="JBBMFD010000021">
    <property type="protein sequence ID" value="MEQ2441303.1"/>
    <property type="molecule type" value="Genomic_DNA"/>
</dbReference>
<sequence length="263" mass="26805">MDDRTEKLNRILSTPQGREVIRSLADLLDEEPDAAGTGKGNSSRGQNRSSQPAHHASPGPSQQTGAQQSSQNKSQGGNNGFDLSSLLSSLSQGQGQSSSQSNQGGPDLSALLGALSKGGGQSSSQSDQGGPDLSALLGALSKGGGTGQESGSSMPDLSALLGSLGQGKGQGGGPDLSSLMGLLGQSGGGTGGANSLIKPEMLLKLAPLLASMGQDDDRTRLLGALRPHLRPERQKKLDEAAQLLRLSRLLPLLQEQGIFPSPR</sequence>
<feature type="region of interest" description="Disordered" evidence="1">
    <location>
        <begin position="1"/>
        <end position="178"/>
    </location>
</feature>
<evidence type="ECO:0000313" key="2">
    <source>
        <dbReference type="EMBL" id="MEQ2441303.1"/>
    </source>
</evidence>
<accession>A0ABV1E1Y5</accession>